<sequence length="143" mass="16117">MSLRPLATRPSLGRQPLPIPTDRTYSRGVDWIALERAIAGDWPRPQLTRHEQLTATLLLIRAGWTEKATAEAVGVQLRQVSRWKFEHGIGGASTCTRDDCGTQVKARGLCSPHYRQDQRRRKAAQLNFPNQKKTAQRGYKEAA</sequence>
<accession>A0ABQ2E1U5</accession>
<dbReference type="Proteomes" id="UP000660265">
    <property type="component" value="Unassembled WGS sequence"/>
</dbReference>
<proteinExistence type="predicted"/>
<feature type="region of interest" description="Disordered" evidence="1">
    <location>
        <begin position="113"/>
        <end position="143"/>
    </location>
</feature>
<evidence type="ECO:0008006" key="4">
    <source>
        <dbReference type="Google" id="ProtNLM"/>
    </source>
</evidence>
<organism evidence="2 3">
    <name type="scientific">Streptomyces camponoticapitis</name>
    <dbReference type="NCBI Taxonomy" id="1616125"/>
    <lineage>
        <taxon>Bacteria</taxon>
        <taxon>Bacillati</taxon>
        <taxon>Actinomycetota</taxon>
        <taxon>Actinomycetes</taxon>
        <taxon>Kitasatosporales</taxon>
        <taxon>Streptomycetaceae</taxon>
        <taxon>Streptomyces</taxon>
    </lineage>
</organism>
<dbReference type="RefSeq" id="WP_189106874.1">
    <property type="nucleotide sequence ID" value="NZ_BMMV01000005.1"/>
</dbReference>
<evidence type="ECO:0000313" key="2">
    <source>
        <dbReference type="EMBL" id="GGJ87232.1"/>
    </source>
</evidence>
<evidence type="ECO:0000313" key="3">
    <source>
        <dbReference type="Proteomes" id="UP000660265"/>
    </source>
</evidence>
<evidence type="ECO:0000256" key="1">
    <source>
        <dbReference type="SAM" id="MobiDB-lite"/>
    </source>
</evidence>
<keyword evidence="3" id="KW-1185">Reference proteome</keyword>
<reference evidence="3" key="1">
    <citation type="journal article" date="2019" name="Int. J. Syst. Evol. Microbiol.">
        <title>The Global Catalogue of Microorganisms (GCM) 10K type strain sequencing project: providing services to taxonomists for standard genome sequencing and annotation.</title>
        <authorList>
            <consortium name="The Broad Institute Genomics Platform"/>
            <consortium name="The Broad Institute Genome Sequencing Center for Infectious Disease"/>
            <person name="Wu L."/>
            <person name="Ma J."/>
        </authorList>
    </citation>
    <scope>NUCLEOTIDE SEQUENCE [LARGE SCALE GENOMIC DNA]</scope>
    <source>
        <strain evidence="3">CGMCC 4.7275</strain>
    </source>
</reference>
<comment type="caution">
    <text evidence="2">The sequence shown here is derived from an EMBL/GenBank/DDBJ whole genome shotgun (WGS) entry which is preliminary data.</text>
</comment>
<dbReference type="EMBL" id="BMMV01000005">
    <property type="protein sequence ID" value="GGJ87232.1"/>
    <property type="molecule type" value="Genomic_DNA"/>
</dbReference>
<gene>
    <name evidence="2" type="ORF">GCM10011583_18460</name>
</gene>
<name>A0ABQ2E1U5_9ACTN</name>
<protein>
    <recommendedName>
        <fullName evidence="4">Helix-turn-helix domain-containing protein</fullName>
    </recommendedName>
</protein>